<feature type="compositionally biased region" description="Basic and acidic residues" evidence="1">
    <location>
        <begin position="105"/>
        <end position="117"/>
    </location>
</feature>
<proteinExistence type="predicted"/>
<feature type="compositionally biased region" description="Low complexity" evidence="1">
    <location>
        <begin position="46"/>
        <end position="55"/>
    </location>
</feature>
<protein>
    <submittedName>
        <fullName evidence="4">CHDNT domain-containing protein</fullName>
    </submittedName>
</protein>
<sequence>MPVTSKPASKEGSKQTSKAGSKPASKEGSKPTSKAGSKPASKEGSKPTSKASSKPASKERSKKEKEEEESKDKDTKKEAASSDKEKKDDAKKKEKSKMESTVGASDEKKKRQRVRREDRIDKSMALYMTVQEMKRFLVDEKLVETKIEFGGKWKFFNIFRRDPLKSAMDEDTVGKLLVFQYWRLEEAIGEDMMNVLSKTENLDGTKGMRAKDFTPGKPPPLKRVDDPAYELPWM</sequence>
<evidence type="ECO:0000313" key="3">
    <source>
        <dbReference type="Proteomes" id="UP000050761"/>
    </source>
</evidence>
<evidence type="ECO:0000313" key="4">
    <source>
        <dbReference type="WBParaSite" id="HPBE_0000772801-mRNA-1"/>
    </source>
</evidence>
<keyword evidence="3" id="KW-1185">Reference proteome</keyword>
<accession>A0A3P7XHK9</accession>
<reference evidence="2 3" key="1">
    <citation type="submission" date="2018-11" db="EMBL/GenBank/DDBJ databases">
        <authorList>
            <consortium name="Pathogen Informatics"/>
        </authorList>
    </citation>
    <scope>NUCLEOTIDE SEQUENCE [LARGE SCALE GENOMIC DNA]</scope>
</reference>
<evidence type="ECO:0000256" key="1">
    <source>
        <dbReference type="SAM" id="MobiDB-lite"/>
    </source>
</evidence>
<evidence type="ECO:0000313" key="2">
    <source>
        <dbReference type="EMBL" id="VDO73396.1"/>
    </source>
</evidence>
<dbReference type="AlphaFoldDB" id="A0A3P7XHK9"/>
<dbReference type="OrthoDB" id="5837695at2759"/>
<name>A0A3P7XHK9_HELPZ</name>
<feature type="region of interest" description="Disordered" evidence="1">
    <location>
        <begin position="1"/>
        <end position="117"/>
    </location>
</feature>
<feature type="compositionally biased region" description="Basic and acidic residues" evidence="1">
    <location>
        <begin position="56"/>
        <end position="98"/>
    </location>
</feature>
<gene>
    <name evidence="2" type="ORF">HPBE_LOCUS7729</name>
</gene>
<reference evidence="4" key="2">
    <citation type="submission" date="2019-09" db="UniProtKB">
        <authorList>
            <consortium name="WormBaseParasite"/>
        </authorList>
    </citation>
    <scope>IDENTIFICATION</scope>
</reference>
<dbReference type="Proteomes" id="UP000050761">
    <property type="component" value="Unassembled WGS sequence"/>
</dbReference>
<dbReference type="WBParaSite" id="HPBE_0000772801-mRNA-1">
    <property type="protein sequence ID" value="HPBE_0000772801-mRNA-1"/>
    <property type="gene ID" value="HPBE_0000772801"/>
</dbReference>
<organism evidence="2">
    <name type="scientific">Heligmosomoides polygyrus</name>
    <name type="common">Parasitic roundworm</name>
    <dbReference type="NCBI Taxonomy" id="6339"/>
    <lineage>
        <taxon>Eukaryota</taxon>
        <taxon>Metazoa</taxon>
        <taxon>Ecdysozoa</taxon>
        <taxon>Nematoda</taxon>
        <taxon>Chromadorea</taxon>
        <taxon>Rhabditida</taxon>
        <taxon>Rhabditina</taxon>
        <taxon>Rhabditomorpha</taxon>
        <taxon>Strongyloidea</taxon>
        <taxon>Heligmosomidae</taxon>
        <taxon>Heligmosomoides</taxon>
    </lineage>
</organism>
<dbReference type="EMBL" id="UZAH01025960">
    <property type="protein sequence ID" value="VDO73396.1"/>
    <property type="molecule type" value="Genomic_DNA"/>
</dbReference>